<dbReference type="Pfam" id="PF01124">
    <property type="entry name" value="MAPEG"/>
    <property type="match status" value="1"/>
</dbReference>
<reference evidence="19" key="1">
    <citation type="submission" date="2025-08" db="UniProtKB">
        <authorList>
            <consortium name="RefSeq"/>
        </authorList>
    </citation>
    <scope>IDENTIFICATION</scope>
    <source>
        <tissue evidence="19">Whole body</tissue>
    </source>
</reference>
<dbReference type="RefSeq" id="XP_015180113.1">
    <property type="nucleotide sequence ID" value="XM_015324627.1"/>
</dbReference>
<dbReference type="InterPro" id="IPR040162">
    <property type="entry name" value="MGST1-like"/>
</dbReference>
<comment type="subcellular location">
    <subcellularLocation>
        <location evidence="3">Endoplasmic reticulum membrane</location>
        <topology evidence="3">Multi-pass membrane protein</topology>
    </subcellularLocation>
    <subcellularLocation>
        <location evidence="2">Mitochondrion outer membrane</location>
    </subcellularLocation>
</comment>
<evidence type="ECO:0000256" key="11">
    <source>
        <dbReference type="ARBA" id="ARBA00022990"/>
    </source>
</evidence>
<evidence type="ECO:0000313" key="18">
    <source>
        <dbReference type="Proteomes" id="UP000694924"/>
    </source>
</evidence>
<evidence type="ECO:0000256" key="2">
    <source>
        <dbReference type="ARBA" id="ARBA00004294"/>
    </source>
</evidence>
<proteinExistence type="inferred from homology"/>
<dbReference type="GeneID" id="107068343"/>
<dbReference type="InterPro" id="IPR001129">
    <property type="entry name" value="Membr-assoc_MAPEG"/>
</dbReference>
<dbReference type="EC" id="2.5.1.18" evidence="5"/>
<dbReference type="PANTHER" id="PTHR10689">
    <property type="entry name" value="MICROSOMAL GLUTATHIONE S-TRANSFERASE 1"/>
    <property type="match status" value="1"/>
</dbReference>
<name>A0ABM1IIS6_POLDO</name>
<comment type="function">
    <text evidence="1">Conjugation of reduced glutathione to a wide number of exogenous and endogenous hydrophobic electrophiles.</text>
</comment>
<keyword evidence="18" id="KW-1185">Reference proteome</keyword>
<protein>
    <recommendedName>
        <fullName evidence="15">Microsomal glutathione S-transferase 1</fullName>
        <ecNumber evidence="5">2.5.1.18</ecNumber>
    </recommendedName>
</protein>
<evidence type="ECO:0000256" key="17">
    <source>
        <dbReference type="SAM" id="Phobius"/>
    </source>
</evidence>
<evidence type="ECO:0000256" key="12">
    <source>
        <dbReference type="ARBA" id="ARBA00023128"/>
    </source>
</evidence>
<evidence type="ECO:0000256" key="4">
    <source>
        <dbReference type="ARBA" id="ARBA00010459"/>
    </source>
</evidence>
<evidence type="ECO:0000256" key="16">
    <source>
        <dbReference type="ARBA" id="ARBA00049385"/>
    </source>
</evidence>
<feature type="transmembrane region" description="Helical" evidence="17">
    <location>
        <begin position="122"/>
        <end position="143"/>
    </location>
</feature>
<comment type="subunit">
    <text evidence="14">Homotrimer; The trimer binds only one molecule of glutathione.</text>
</comment>
<evidence type="ECO:0000256" key="15">
    <source>
        <dbReference type="ARBA" id="ARBA00039397"/>
    </source>
</evidence>
<evidence type="ECO:0000256" key="9">
    <source>
        <dbReference type="ARBA" id="ARBA00022824"/>
    </source>
</evidence>
<evidence type="ECO:0000256" key="1">
    <source>
        <dbReference type="ARBA" id="ARBA00003701"/>
    </source>
</evidence>
<organism evidence="18 19">
    <name type="scientific">Polistes dominula</name>
    <name type="common">European paper wasp</name>
    <name type="synonym">Vespa dominula</name>
    <dbReference type="NCBI Taxonomy" id="743375"/>
    <lineage>
        <taxon>Eukaryota</taxon>
        <taxon>Metazoa</taxon>
        <taxon>Ecdysozoa</taxon>
        <taxon>Arthropoda</taxon>
        <taxon>Hexapoda</taxon>
        <taxon>Insecta</taxon>
        <taxon>Pterygota</taxon>
        <taxon>Neoptera</taxon>
        <taxon>Endopterygota</taxon>
        <taxon>Hymenoptera</taxon>
        <taxon>Apocrita</taxon>
        <taxon>Aculeata</taxon>
        <taxon>Vespoidea</taxon>
        <taxon>Vespidae</taxon>
        <taxon>Polistinae</taxon>
        <taxon>Polistini</taxon>
        <taxon>Polistes</taxon>
    </lineage>
</organism>
<comment type="catalytic activity">
    <reaction evidence="16">
        <text>RX + glutathione = an S-substituted glutathione + a halide anion + H(+)</text>
        <dbReference type="Rhea" id="RHEA:16437"/>
        <dbReference type="ChEBI" id="CHEBI:15378"/>
        <dbReference type="ChEBI" id="CHEBI:16042"/>
        <dbReference type="ChEBI" id="CHEBI:17792"/>
        <dbReference type="ChEBI" id="CHEBI:57925"/>
        <dbReference type="ChEBI" id="CHEBI:90779"/>
        <dbReference type="EC" id="2.5.1.18"/>
    </reaction>
    <physiologicalReaction direction="left-to-right" evidence="16">
        <dbReference type="Rhea" id="RHEA:16438"/>
    </physiologicalReaction>
</comment>
<evidence type="ECO:0000256" key="13">
    <source>
        <dbReference type="ARBA" id="ARBA00023136"/>
    </source>
</evidence>
<feature type="transmembrane region" description="Helical" evidence="17">
    <location>
        <begin position="12"/>
        <end position="32"/>
    </location>
</feature>
<accession>A0ABM1IIS6</accession>
<keyword evidence="9" id="KW-0256">Endoplasmic reticulum</keyword>
<dbReference type="InterPro" id="IPR023352">
    <property type="entry name" value="MAPEG-like_dom_sf"/>
</dbReference>
<sequence length="144" mass="16704">MAINTEVMKVFGFWSSVLIFKMLGVVLLTISYRFHKKIFLNPDDTQFMKNSKVGIVDPDIERVRRNHQNDLENILPWFIITYIWLTTNPSPWLAGMLIRSFVISRIIHTLSYAIYPQQPARAVSFGFGFAIMGYEALSSLLYYS</sequence>
<dbReference type="SUPFAM" id="SSF161084">
    <property type="entry name" value="MAPEG domain-like"/>
    <property type="match status" value="1"/>
</dbReference>
<keyword evidence="12" id="KW-0496">Mitochondrion</keyword>
<keyword evidence="10 17" id="KW-1133">Transmembrane helix</keyword>
<evidence type="ECO:0000256" key="10">
    <source>
        <dbReference type="ARBA" id="ARBA00022989"/>
    </source>
</evidence>
<keyword evidence="7 17" id="KW-0812">Transmembrane</keyword>
<evidence type="ECO:0000256" key="3">
    <source>
        <dbReference type="ARBA" id="ARBA00004477"/>
    </source>
</evidence>
<evidence type="ECO:0000313" key="19">
    <source>
        <dbReference type="RefSeq" id="XP_015180113.1"/>
    </source>
</evidence>
<keyword evidence="8" id="KW-1000">Mitochondrion outer membrane</keyword>
<keyword evidence="13 17" id="KW-0472">Membrane</keyword>
<dbReference type="Proteomes" id="UP000694924">
    <property type="component" value="Unplaced"/>
</dbReference>
<comment type="similarity">
    <text evidence="4">Belongs to the MAPEG family.</text>
</comment>
<gene>
    <name evidence="19" type="primary">LOC107068343</name>
</gene>
<evidence type="ECO:0000256" key="6">
    <source>
        <dbReference type="ARBA" id="ARBA00022679"/>
    </source>
</evidence>
<evidence type="ECO:0000256" key="7">
    <source>
        <dbReference type="ARBA" id="ARBA00022692"/>
    </source>
</evidence>
<keyword evidence="6" id="KW-0808">Transferase</keyword>
<keyword evidence="11" id="KW-0007">Acetylation</keyword>
<dbReference type="PANTHER" id="PTHR10689:SF6">
    <property type="entry name" value="MICROSOMAL GLUTATHIONE S-TRANSFERASE 1"/>
    <property type="match status" value="1"/>
</dbReference>
<dbReference type="Gene3D" id="1.20.120.550">
    <property type="entry name" value="Membrane associated eicosanoid/glutathione metabolism-like domain"/>
    <property type="match status" value="1"/>
</dbReference>
<feature type="transmembrane region" description="Helical" evidence="17">
    <location>
        <begin position="71"/>
        <end position="87"/>
    </location>
</feature>
<evidence type="ECO:0000256" key="8">
    <source>
        <dbReference type="ARBA" id="ARBA00022787"/>
    </source>
</evidence>
<evidence type="ECO:0000256" key="14">
    <source>
        <dbReference type="ARBA" id="ARBA00038540"/>
    </source>
</evidence>
<evidence type="ECO:0000256" key="5">
    <source>
        <dbReference type="ARBA" id="ARBA00012452"/>
    </source>
</evidence>